<feature type="chain" id="PRO_5046558506" description="DUF3887 domain-containing protein" evidence="1">
    <location>
        <begin position="26"/>
        <end position="114"/>
    </location>
</feature>
<dbReference type="RefSeq" id="WP_377929284.1">
    <property type="nucleotide sequence ID" value="NZ_JBHUEM010000028.1"/>
</dbReference>
<dbReference type="PROSITE" id="PS51257">
    <property type="entry name" value="PROKAR_LIPOPROTEIN"/>
    <property type="match status" value="1"/>
</dbReference>
<evidence type="ECO:0000313" key="3">
    <source>
        <dbReference type="Proteomes" id="UP001597214"/>
    </source>
</evidence>
<proteinExistence type="predicted"/>
<protein>
    <recommendedName>
        <fullName evidence="4">DUF3887 domain-containing protein</fullName>
    </recommendedName>
</protein>
<keyword evidence="1" id="KW-0732">Signal</keyword>
<organism evidence="2 3">
    <name type="scientific">Bacillus salitolerans</name>
    <dbReference type="NCBI Taxonomy" id="1437434"/>
    <lineage>
        <taxon>Bacteria</taxon>
        <taxon>Bacillati</taxon>
        <taxon>Bacillota</taxon>
        <taxon>Bacilli</taxon>
        <taxon>Bacillales</taxon>
        <taxon>Bacillaceae</taxon>
        <taxon>Bacillus</taxon>
    </lineage>
</organism>
<dbReference type="Proteomes" id="UP001597214">
    <property type="component" value="Unassembled WGS sequence"/>
</dbReference>
<keyword evidence="3" id="KW-1185">Reference proteome</keyword>
<reference evidence="3" key="1">
    <citation type="journal article" date="2019" name="Int. J. Syst. Evol. Microbiol.">
        <title>The Global Catalogue of Microorganisms (GCM) 10K type strain sequencing project: providing services to taxonomists for standard genome sequencing and annotation.</title>
        <authorList>
            <consortium name="The Broad Institute Genomics Platform"/>
            <consortium name="The Broad Institute Genome Sequencing Center for Infectious Disease"/>
            <person name="Wu L."/>
            <person name="Ma J."/>
        </authorList>
    </citation>
    <scope>NUCLEOTIDE SEQUENCE [LARGE SCALE GENOMIC DNA]</scope>
    <source>
        <strain evidence="3">CCUG 49339</strain>
    </source>
</reference>
<comment type="caution">
    <text evidence="2">The sequence shown here is derived from an EMBL/GenBank/DDBJ whole genome shotgun (WGS) entry which is preliminary data.</text>
</comment>
<accession>A0ABW4LTG2</accession>
<evidence type="ECO:0000313" key="2">
    <source>
        <dbReference type="EMBL" id="MFD1738069.1"/>
    </source>
</evidence>
<dbReference type="EMBL" id="JBHUEM010000028">
    <property type="protein sequence ID" value="MFD1738069.1"/>
    <property type="molecule type" value="Genomic_DNA"/>
</dbReference>
<evidence type="ECO:0000256" key="1">
    <source>
        <dbReference type="SAM" id="SignalP"/>
    </source>
</evidence>
<gene>
    <name evidence="2" type="ORF">ACFSCX_16155</name>
</gene>
<name>A0ABW4LTG2_9BACI</name>
<evidence type="ECO:0008006" key="4">
    <source>
        <dbReference type="Google" id="ProtNLM"/>
    </source>
</evidence>
<feature type="signal peptide" evidence="1">
    <location>
        <begin position="1"/>
        <end position="25"/>
    </location>
</feature>
<sequence>MNKNLFIVSLTLVLFILASCNNSNQKYMQDINLAYDSLNSYDKETIKNWKKAEVLEYTPSETLEIMDNDYKLVDIKDTPVIRIIFKTTDDETLGPITIYIHKESKKIIGTGIRK</sequence>